<gene>
    <name evidence="1" type="ORF">SELMODRAFT_148346</name>
</gene>
<name>D8RME4_SELML</name>
<dbReference type="KEGG" id="smo:SELMODRAFT_148346"/>
<evidence type="ECO:0008006" key="3">
    <source>
        <dbReference type="Google" id="ProtNLM"/>
    </source>
</evidence>
<dbReference type="HOGENOM" id="CLU_039568_3_0_1"/>
<dbReference type="eggNOG" id="ENOG502QTCR">
    <property type="taxonomic scope" value="Eukaryota"/>
</dbReference>
<sequence>MDFSLAVRDDGVVLVPSNHHDDSQQWYKDMSWSTRVRDEKGFPAFALVNKATRKALKHATEELQQVLLVDYNPRVVDESVLWTVSEDMGSGFRTIRMASNIKLNLDAFRGDKRSGGVKDGTPAVLYRWKKQENQLWKIIPL</sequence>
<dbReference type="Gramene" id="EFJ26517">
    <property type="protein sequence ID" value="EFJ26517"/>
    <property type="gene ID" value="SELMODRAFT_148346"/>
</dbReference>
<dbReference type="InterPro" id="IPR040249">
    <property type="entry name" value="Ricin_B-like_lectin_EULS3-like"/>
</dbReference>
<dbReference type="InParanoid" id="D8RME4"/>
<dbReference type="OMA" id="CDGRNER"/>
<dbReference type="Proteomes" id="UP000001514">
    <property type="component" value="Unassembled WGS sequence"/>
</dbReference>
<keyword evidence="2" id="KW-1185">Reference proteome</keyword>
<dbReference type="PANTHER" id="PTHR31257">
    <property type="entry name" value="RICIN B-LIKE LECTIN EULS3"/>
    <property type="match status" value="1"/>
</dbReference>
<proteinExistence type="predicted"/>
<dbReference type="CDD" id="cd23431">
    <property type="entry name" value="beta-trefoil_Ricin_AtEULS3-like"/>
    <property type="match status" value="1"/>
</dbReference>
<organism evidence="2">
    <name type="scientific">Selaginella moellendorffii</name>
    <name type="common">Spikemoss</name>
    <dbReference type="NCBI Taxonomy" id="88036"/>
    <lineage>
        <taxon>Eukaryota</taxon>
        <taxon>Viridiplantae</taxon>
        <taxon>Streptophyta</taxon>
        <taxon>Embryophyta</taxon>
        <taxon>Tracheophyta</taxon>
        <taxon>Lycopodiopsida</taxon>
        <taxon>Selaginellales</taxon>
        <taxon>Selaginellaceae</taxon>
        <taxon>Selaginella</taxon>
    </lineage>
</organism>
<dbReference type="InterPro" id="IPR035992">
    <property type="entry name" value="Ricin_B-like_lectins"/>
</dbReference>
<dbReference type="SUPFAM" id="SSF50370">
    <property type="entry name" value="Ricin B-like lectins"/>
    <property type="match status" value="1"/>
</dbReference>
<dbReference type="OrthoDB" id="7769065at2759"/>
<dbReference type="PANTHER" id="PTHR31257:SF2">
    <property type="entry name" value="RICIN B-LIKE LECTIN EULS3"/>
    <property type="match status" value="1"/>
</dbReference>
<dbReference type="EMBL" id="GL377584">
    <property type="protein sequence ID" value="EFJ26517.1"/>
    <property type="molecule type" value="Genomic_DNA"/>
</dbReference>
<evidence type="ECO:0000313" key="1">
    <source>
        <dbReference type="EMBL" id="EFJ26517.1"/>
    </source>
</evidence>
<reference evidence="1 2" key="1">
    <citation type="journal article" date="2011" name="Science">
        <title>The Selaginella genome identifies genetic changes associated with the evolution of vascular plants.</title>
        <authorList>
            <person name="Banks J.A."/>
            <person name="Nishiyama T."/>
            <person name="Hasebe M."/>
            <person name="Bowman J.L."/>
            <person name="Gribskov M."/>
            <person name="dePamphilis C."/>
            <person name="Albert V.A."/>
            <person name="Aono N."/>
            <person name="Aoyama T."/>
            <person name="Ambrose B.A."/>
            <person name="Ashton N.W."/>
            <person name="Axtell M.J."/>
            <person name="Barker E."/>
            <person name="Barker M.S."/>
            <person name="Bennetzen J.L."/>
            <person name="Bonawitz N.D."/>
            <person name="Chapple C."/>
            <person name="Cheng C."/>
            <person name="Correa L.G."/>
            <person name="Dacre M."/>
            <person name="DeBarry J."/>
            <person name="Dreyer I."/>
            <person name="Elias M."/>
            <person name="Engstrom E.M."/>
            <person name="Estelle M."/>
            <person name="Feng L."/>
            <person name="Finet C."/>
            <person name="Floyd S.K."/>
            <person name="Frommer W.B."/>
            <person name="Fujita T."/>
            <person name="Gramzow L."/>
            <person name="Gutensohn M."/>
            <person name="Harholt J."/>
            <person name="Hattori M."/>
            <person name="Heyl A."/>
            <person name="Hirai T."/>
            <person name="Hiwatashi Y."/>
            <person name="Ishikawa M."/>
            <person name="Iwata M."/>
            <person name="Karol K.G."/>
            <person name="Koehler B."/>
            <person name="Kolukisaoglu U."/>
            <person name="Kubo M."/>
            <person name="Kurata T."/>
            <person name="Lalonde S."/>
            <person name="Li K."/>
            <person name="Li Y."/>
            <person name="Litt A."/>
            <person name="Lyons E."/>
            <person name="Manning G."/>
            <person name="Maruyama T."/>
            <person name="Michael T.P."/>
            <person name="Mikami K."/>
            <person name="Miyazaki S."/>
            <person name="Morinaga S."/>
            <person name="Murata T."/>
            <person name="Mueller-Roeber B."/>
            <person name="Nelson D.R."/>
            <person name="Obara M."/>
            <person name="Oguri Y."/>
            <person name="Olmstead R.G."/>
            <person name="Onodera N."/>
            <person name="Petersen B.L."/>
            <person name="Pils B."/>
            <person name="Prigge M."/>
            <person name="Rensing S.A."/>
            <person name="Riano-Pachon D.M."/>
            <person name="Roberts A.W."/>
            <person name="Sato Y."/>
            <person name="Scheller H.V."/>
            <person name="Schulz B."/>
            <person name="Schulz C."/>
            <person name="Shakirov E.V."/>
            <person name="Shibagaki N."/>
            <person name="Shinohara N."/>
            <person name="Shippen D.E."/>
            <person name="Soerensen I."/>
            <person name="Sotooka R."/>
            <person name="Sugimoto N."/>
            <person name="Sugita M."/>
            <person name="Sumikawa N."/>
            <person name="Tanurdzic M."/>
            <person name="Theissen G."/>
            <person name="Ulvskov P."/>
            <person name="Wakazuki S."/>
            <person name="Weng J.K."/>
            <person name="Willats W.W."/>
            <person name="Wipf D."/>
            <person name="Wolf P.G."/>
            <person name="Yang L."/>
            <person name="Zimmer A.D."/>
            <person name="Zhu Q."/>
            <person name="Mitros T."/>
            <person name="Hellsten U."/>
            <person name="Loque D."/>
            <person name="Otillar R."/>
            <person name="Salamov A."/>
            <person name="Schmutz J."/>
            <person name="Shapiro H."/>
            <person name="Lindquist E."/>
            <person name="Lucas S."/>
            <person name="Rokhsar D."/>
            <person name="Grigoriev I.V."/>
        </authorList>
    </citation>
    <scope>NUCLEOTIDE SEQUENCE [LARGE SCALE GENOMIC DNA]</scope>
</reference>
<evidence type="ECO:0000313" key="2">
    <source>
        <dbReference type="Proteomes" id="UP000001514"/>
    </source>
</evidence>
<dbReference type="AlphaFoldDB" id="D8RME4"/>
<dbReference type="Gene3D" id="2.80.10.50">
    <property type="match status" value="1"/>
</dbReference>
<protein>
    <recommendedName>
        <fullName evidence="3">Ricin B lectin domain-containing protein</fullName>
    </recommendedName>
</protein>
<accession>D8RME4</accession>